<evidence type="ECO:0000256" key="1">
    <source>
        <dbReference type="SAM" id="MobiDB-lite"/>
    </source>
</evidence>
<dbReference type="OrthoDB" id="10504604at2759"/>
<gene>
    <name evidence="2" type="ORF">BDW02DRAFT_568604</name>
</gene>
<sequence length="127" mass="13857">MTKNTTSIDAAGTHAQLQTIPDVNRQPPVDRDLTTLRHLSLSSPTAESGSNQTANDAPPRPQPTSNLTSHVLAIHDKAFNHSLYTAQTIARSVDLQKAAVDLGIDLPLHCYMPDRSQLDGWVHQQSK</sequence>
<keyword evidence="3" id="KW-1185">Reference proteome</keyword>
<dbReference type="AlphaFoldDB" id="A0A6A5KMZ5"/>
<proteinExistence type="predicted"/>
<evidence type="ECO:0000313" key="3">
    <source>
        <dbReference type="Proteomes" id="UP000800040"/>
    </source>
</evidence>
<organism evidence="2 3">
    <name type="scientific">Decorospora gaudefroyi</name>
    <dbReference type="NCBI Taxonomy" id="184978"/>
    <lineage>
        <taxon>Eukaryota</taxon>
        <taxon>Fungi</taxon>
        <taxon>Dikarya</taxon>
        <taxon>Ascomycota</taxon>
        <taxon>Pezizomycotina</taxon>
        <taxon>Dothideomycetes</taxon>
        <taxon>Pleosporomycetidae</taxon>
        <taxon>Pleosporales</taxon>
        <taxon>Pleosporineae</taxon>
        <taxon>Pleosporaceae</taxon>
        <taxon>Decorospora</taxon>
    </lineage>
</organism>
<dbReference type="EMBL" id="ML975295">
    <property type="protein sequence ID" value="KAF1834913.1"/>
    <property type="molecule type" value="Genomic_DNA"/>
</dbReference>
<accession>A0A6A5KMZ5</accession>
<reference evidence="2" key="1">
    <citation type="submission" date="2020-01" db="EMBL/GenBank/DDBJ databases">
        <authorList>
            <consortium name="DOE Joint Genome Institute"/>
            <person name="Haridas S."/>
            <person name="Albert R."/>
            <person name="Binder M."/>
            <person name="Bloem J."/>
            <person name="Labutti K."/>
            <person name="Salamov A."/>
            <person name="Andreopoulos B."/>
            <person name="Baker S.E."/>
            <person name="Barry K."/>
            <person name="Bills G."/>
            <person name="Bluhm B.H."/>
            <person name="Cannon C."/>
            <person name="Castanera R."/>
            <person name="Culley D.E."/>
            <person name="Daum C."/>
            <person name="Ezra D."/>
            <person name="Gonzalez J.B."/>
            <person name="Henrissat B."/>
            <person name="Kuo A."/>
            <person name="Liang C."/>
            <person name="Lipzen A."/>
            <person name="Lutzoni F."/>
            <person name="Magnuson J."/>
            <person name="Mondo S."/>
            <person name="Nolan M."/>
            <person name="Ohm R."/>
            <person name="Pangilinan J."/>
            <person name="Park H.-J."/>
            <person name="Ramirez L."/>
            <person name="Alfaro M."/>
            <person name="Sun H."/>
            <person name="Tritt A."/>
            <person name="Yoshinaga Y."/>
            <person name="Zwiers L.-H."/>
            <person name="Turgeon B.G."/>
            <person name="Goodwin S.B."/>
            <person name="Spatafora J.W."/>
            <person name="Crous P.W."/>
            <person name="Grigoriev I.V."/>
        </authorList>
    </citation>
    <scope>NUCLEOTIDE SEQUENCE</scope>
    <source>
        <strain evidence="2">P77</strain>
    </source>
</reference>
<evidence type="ECO:0000313" key="2">
    <source>
        <dbReference type="EMBL" id="KAF1834913.1"/>
    </source>
</evidence>
<feature type="region of interest" description="Disordered" evidence="1">
    <location>
        <begin position="1"/>
        <end position="67"/>
    </location>
</feature>
<feature type="compositionally biased region" description="Polar residues" evidence="1">
    <location>
        <begin position="40"/>
        <end position="55"/>
    </location>
</feature>
<dbReference type="Proteomes" id="UP000800040">
    <property type="component" value="Unassembled WGS sequence"/>
</dbReference>
<protein>
    <submittedName>
        <fullName evidence="2">Uncharacterized protein</fullName>
    </submittedName>
</protein>
<name>A0A6A5KMZ5_9PLEO</name>